<gene>
    <name evidence="1" type="ORF">A0U93_03065</name>
</gene>
<proteinExistence type="predicted"/>
<protein>
    <submittedName>
        <fullName evidence="1">Uncharacterized protein</fullName>
    </submittedName>
</protein>
<dbReference type="AlphaFoldDB" id="A0A1U9KMS4"/>
<keyword evidence="2" id="KW-1185">Reference proteome</keyword>
<dbReference type="SUPFAM" id="SSF158837">
    <property type="entry name" value="AGR C 984p-like"/>
    <property type="match status" value="1"/>
</dbReference>
<accession>A0A1U9KMS4</accession>
<dbReference type="RefSeq" id="WP_077806058.1">
    <property type="nucleotide sequence ID" value="NZ_BJXS01000004.1"/>
</dbReference>
<dbReference type="KEGG" id="nch:A0U93_03065"/>
<organism evidence="1 2">
    <name type="scientific">Neoasaia chiangmaiensis</name>
    <dbReference type="NCBI Taxonomy" id="320497"/>
    <lineage>
        <taxon>Bacteria</taxon>
        <taxon>Pseudomonadati</taxon>
        <taxon>Pseudomonadota</taxon>
        <taxon>Alphaproteobacteria</taxon>
        <taxon>Acetobacterales</taxon>
        <taxon>Acetobacteraceae</taxon>
        <taxon>Neoasaia</taxon>
    </lineage>
</organism>
<dbReference type="EMBL" id="CP014691">
    <property type="protein sequence ID" value="AQS87087.1"/>
    <property type="molecule type" value="Genomic_DNA"/>
</dbReference>
<dbReference type="InterPro" id="IPR023157">
    <property type="entry name" value="AGR-C-984p-like_sf"/>
</dbReference>
<dbReference type="Proteomes" id="UP000188604">
    <property type="component" value="Chromosome"/>
</dbReference>
<evidence type="ECO:0000313" key="2">
    <source>
        <dbReference type="Proteomes" id="UP000188604"/>
    </source>
</evidence>
<sequence>MSSSLSVMPAIPQYLTIVRNEAASVSRYEQTVPADQHEVAAFRATAPTIDSAKALLANYKALKVVLGANGLSSLMGQTAVVRDLLTQDPDAPTSLARKSGNAKWLSFAKSFASWSPSPLGSAEAIAQISQKYMTNQFETAKQAETPGVGNALYFTRTMSNVSSVSQIMADPKLLNVVETVSGFDSTQFGALDYDEQVRLLTPKINMKDFSSPAGIQRYAQRYLAMLQVNPQPTSTPATTLSLYGASGGSAGILSLFGQSGGASSASLFSMLT</sequence>
<dbReference type="Pfam" id="PF06748">
    <property type="entry name" value="DUF1217"/>
    <property type="match status" value="1"/>
</dbReference>
<evidence type="ECO:0000313" key="1">
    <source>
        <dbReference type="EMBL" id="AQS87087.1"/>
    </source>
</evidence>
<dbReference type="OrthoDB" id="7824597at2"/>
<dbReference type="Gene3D" id="1.10.3700.10">
    <property type="entry name" value="AGR C 984p-like"/>
    <property type="match status" value="1"/>
</dbReference>
<dbReference type="STRING" id="320497.A0U93_03065"/>
<dbReference type="InterPro" id="IPR010626">
    <property type="entry name" value="DUF1217"/>
</dbReference>
<reference evidence="1 2" key="1">
    <citation type="submission" date="2016-03" db="EMBL/GenBank/DDBJ databases">
        <title>Acetic acid bacteria sequencing.</title>
        <authorList>
            <person name="Brandt J."/>
            <person name="Jakob F."/>
            <person name="Vogel R.F."/>
        </authorList>
    </citation>
    <scope>NUCLEOTIDE SEQUENCE [LARGE SCALE GENOMIC DNA]</scope>
    <source>
        <strain evidence="1 2">NBRC 101099</strain>
    </source>
</reference>
<name>A0A1U9KMS4_9PROT</name>